<feature type="domain" description="Protein OrfX2/OrfX3/P47" evidence="4">
    <location>
        <begin position="35"/>
        <end position="494"/>
    </location>
</feature>
<dbReference type="Proteomes" id="UP001501094">
    <property type="component" value="Unassembled WGS sequence"/>
</dbReference>
<keyword evidence="3" id="KW-0472">Membrane</keyword>
<keyword evidence="3" id="KW-1133">Transmembrane helix</keyword>
<evidence type="ECO:0000256" key="3">
    <source>
        <dbReference type="SAM" id="Phobius"/>
    </source>
</evidence>
<organism evidence="5 6">
    <name type="scientific">Myceligenerans crystallogenes</name>
    <dbReference type="NCBI Taxonomy" id="316335"/>
    <lineage>
        <taxon>Bacteria</taxon>
        <taxon>Bacillati</taxon>
        <taxon>Actinomycetota</taxon>
        <taxon>Actinomycetes</taxon>
        <taxon>Micrococcales</taxon>
        <taxon>Promicromonosporaceae</taxon>
        <taxon>Myceligenerans</taxon>
    </lineage>
</organism>
<evidence type="ECO:0000259" key="4">
    <source>
        <dbReference type="Pfam" id="PF06597"/>
    </source>
</evidence>
<dbReference type="EMBL" id="BAAANL010000003">
    <property type="protein sequence ID" value="GAA1860417.1"/>
    <property type="molecule type" value="Genomic_DNA"/>
</dbReference>
<accession>A0ABN2NAH1</accession>
<evidence type="ECO:0000256" key="1">
    <source>
        <dbReference type="ARBA" id="ARBA00023026"/>
    </source>
</evidence>
<name>A0ABN2NAH1_9MICO</name>
<dbReference type="Pfam" id="PF06597">
    <property type="entry name" value="Clostridium_P47"/>
    <property type="match status" value="1"/>
</dbReference>
<evidence type="ECO:0000256" key="2">
    <source>
        <dbReference type="ARBA" id="ARBA00035010"/>
    </source>
</evidence>
<dbReference type="RefSeq" id="WP_344101665.1">
    <property type="nucleotide sequence ID" value="NZ_BAAANL010000003.1"/>
</dbReference>
<reference evidence="5 6" key="1">
    <citation type="journal article" date="2019" name="Int. J. Syst. Evol. Microbiol.">
        <title>The Global Catalogue of Microorganisms (GCM) 10K type strain sequencing project: providing services to taxonomists for standard genome sequencing and annotation.</title>
        <authorList>
            <consortium name="The Broad Institute Genomics Platform"/>
            <consortium name="The Broad Institute Genome Sequencing Center for Infectious Disease"/>
            <person name="Wu L."/>
            <person name="Ma J."/>
        </authorList>
    </citation>
    <scope>NUCLEOTIDE SEQUENCE [LARGE SCALE GENOMIC DNA]</scope>
    <source>
        <strain evidence="5 6">JCM 14326</strain>
    </source>
</reference>
<gene>
    <name evidence="5" type="ORF">GCM10009751_17510</name>
</gene>
<keyword evidence="1" id="KW-0843">Virulence</keyword>
<comment type="similarity">
    <text evidence="2">Belongs to the TULIP P47 family.</text>
</comment>
<evidence type="ECO:0000313" key="6">
    <source>
        <dbReference type="Proteomes" id="UP001501094"/>
    </source>
</evidence>
<keyword evidence="3" id="KW-0812">Transmembrane</keyword>
<keyword evidence="6" id="KW-1185">Reference proteome</keyword>
<dbReference type="InterPro" id="IPR010567">
    <property type="entry name" value="OrfX2/OrfX3/P47"/>
</dbReference>
<proteinExistence type="inferred from homology"/>
<sequence length="504" mass="52835">MTPTLTPPRHGEALPEIFVPRAAIPPALLAAEAGTLGWDVVHALRLPEANATLAAGGRWPAGFDQEIQPGWRISGTFRTWQLVRGGSNAILFVRAPLATAGMTFPDAPDLAFTDGWVTVSVKLAYLPQPHSAAARGVSPAGDGDREYLVTRTSSADPDDPPAVVQAVDYGTGAPTELQKATFRAAIGRWFCTHLDLLTHVFCALDLNARSAEGDFQWLRPTWTGYAYANGPTDETSCFGVLTMTDGNDPGGRINQLTLAAVPPGCTAGTLISQESFLRHLMIPGLARALPGTVTTDFVLDAGTVRSTRPIGLAPVASGGTTYDPVLDELQLQVIGDELQLRTLVRTQVSPGITALVEACDWFRIALVDQPGGGRTLSFERSRETQRRDYTEKELWVEITEAIIQVIAAVAMIVAGVVIPGAGAAIVAVLVIGLVAGLAAATPSLIAAVAGGAAADALPSIGDLLTQCTADIHWPDSSGLDLLSAELNGSLQLGGILRPAEGARP</sequence>
<feature type="transmembrane region" description="Helical" evidence="3">
    <location>
        <begin position="394"/>
        <end position="418"/>
    </location>
</feature>
<protein>
    <recommendedName>
        <fullName evidence="4">Protein OrfX2/OrfX3/P47 domain-containing protein</fullName>
    </recommendedName>
</protein>
<comment type="caution">
    <text evidence="5">The sequence shown here is derived from an EMBL/GenBank/DDBJ whole genome shotgun (WGS) entry which is preliminary data.</text>
</comment>
<feature type="transmembrane region" description="Helical" evidence="3">
    <location>
        <begin position="424"/>
        <end position="449"/>
    </location>
</feature>
<evidence type="ECO:0000313" key="5">
    <source>
        <dbReference type="EMBL" id="GAA1860417.1"/>
    </source>
</evidence>